<evidence type="ECO:0000313" key="2">
    <source>
        <dbReference type="Proteomes" id="UP001576774"/>
    </source>
</evidence>
<evidence type="ECO:0000313" key="1">
    <source>
        <dbReference type="EMBL" id="MFB2877178.1"/>
    </source>
</evidence>
<name>A0ABV4X331_9CYAN</name>
<proteinExistence type="predicted"/>
<comment type="caution">
    <text evidence="1">The sequence shown here is derived from an EMBL/GenBank/DDBJ whole genome shotgun (WGS) entry which is preliminary data.</text>
</comment>
<keyword evidence="2" id="KW-1185">Reference proteome</keyword>
<organism evidence="1 2">
    <name type="scientific">Floridaenema aerugineum BLCC-F46</name>
    <dbReference type="NCBI Taxonomy" id="3153654"/>
    <lineage>
        <taxon>Bacteria</taxon>
        <taxon>Bacillati</taxon>
        <taxon>Cyanobacteriota</taxon>
        <taxon>Cyanophyceae</taxon>
        <taxon>Oscillatoriophycideae</taxon>
        <taxon>Aerosakkonematales</taxon>
        <taxon>Aerosakkonemataceae</taxon>
        <taxon>Floridanema</taxon>
        <taxon>Floridanema aerugineum</taxon>
    </lineage>
</organism>
<gene>
    <name evidence="1" type="ORF">ACE1CC_09845</name>
</gene>
<dbReference type="Proteomes" id="UP001576774">
    <property type="component" value="Unassembled WGS sequence"/>
</dbReference>
<protein>
    <submittedName>
        <fullName evidence="1">Uncharacterized protein</fullName>
    </submittedName>
</protein>
<reference evidence="1 2" key="1">
    <citation type="submission" date="2024-09" db="EMBL/GenBank/DDBJ databases">
        <title>Floridaenema gen nov. (Aerosakkonemataceae, Aerosakkonematales ord. nov., Cyanobacteria) from benthic tropical and subtropical fresh waters, with the description of four new species.</title>
        <authorList>
            <person name="Moretto J.A."/>
            <person name="Berthold D.E."/>
            <person name="Lefler F.W."/>
            <person name="Huang I.-S."/>
            <person name="Laughinghouse H. IV."/>
        </authorList>
    </citation>
    <scope>NUCLEOTIDE SEQUENCE [LARGE SCALE GENOMIC DNA]</scope>
    <source>
        <strain evidence="1 2">BLCC-F46</strain>
    </source>
</reference>
<dbReference type="EMBL" id="JBHFNQ010000076">
    <property type="protein sequence ID" value="MFB2877178.1"/>
    <property type="molecule type" value="Genomic_DNA"/>
</dbReference>
<dbReference type="RefSeq" id="WP_413270288.1">
    <property type="nucleotide sequence ID" value="NZ_JBHFNQ010000076.1"/>
</dbReference>
<sequence>MPNPNPVQNEKLKAKQFKKVVTPDGELAEKPCAVRLPKDIDQILRQFPDRNEFLREVITKAVKERVAG</sequence>
<accession>A0ABV4X331</accession>